<evidence type="ECO:0000313" key="4">
    <source>
        <dbReference type="Proteomes" id="UP001307705"/>
    </source>
</evidence>
<evidence type="ECO:0000256" key="1">
    <source>
        <dbReference type="SAM" id="SignalP"/>
    </source>
</evidence>
<accession>A0ABQ6Q411</accession>
<sequence>MKTLFLSAFLLFSLNFVSFGQIEMESERDNDGVVSIYAINRTSIPHTVVINFSQLQNMTTSGGGNVTALASPGRSRVATLKPTLSGQGTNYRYSYSYVKGNLFAKSKTKAVYLIPVEAGHEVMAAQMNPLATQLDKNEQVGSYVGVSFSFPSPTAIVAPRKGVVSSMKMDYVGDKENLSFNREENFIELYHEDGTFTKISVLKANSAQVKEGDLVFPGDIIAQSGGENYSSGPHVRMINLRPVKKEADKLGMEAFPVTFVGEKGEISFNQPEKFTVAHPEEVVIAEMSKRELKAFQEGK</sequence>
<reference evidence="3 4" key="1">
    <citation type="submission" date="2023-08" db="EMBL/GenBank/DDBJ databases">
        <title>Draft genome sequence of Algoriphagus taiwanensis.</title>
        <authorList>
            <person name="Takatani N."/>
            <person name="Hosokawa M."/>
            <person name="Sawabe T."/>
        </authorList>
    </citation>
    <scope>NUCLEOTIDE SEQUENCE [LARGE SCALE GENOMIC DNA]</scope>
    <source>
        <strain evidence="3 4">JCM 19755</strain>
    </source>
</reference>
<comment type="caution">
    <text evidence="3">The sequence shown here is derived from an EMBL/GenBank/DDBJ whole genome shotgun (WGS) entry which is preliminary data.</text>
</comment>
<dbReference type="Gene3D" id="2.70.70.10">
    <property type="entry name" value="Glucose Permease (Domain IIA)"/>
    <property type="match status" value="1"/>
</dbReference>
<dbReference type="EMBL" id="BTPE01000012">
    <property type="protein sequence ID" value="GMQ34929.1"/>
    <property type="molecule type" value="Genomic_DNA"/>
</dbReference>
<keyword evidence="1" id="KW-0732">Signal</keyword>
<dbReference type="InterPro" id="IPR011055">
    <property type="entry name" value="Dup_hybrid_motif"/>
</dbReference>
<dbReference type="SUPFAM" id="SSF51261">
    <property type="entry name" value="Duplicated hybrid motif"/>
    <property type="match status" value="1"/>
</dbReference>
<evidence type="ECO:0000259" key="2">
    <source>
        <dbReference type="Pfam" id="PF01551"/>
    </source>
</evidence>
<feature type="signal peptide" evidence="1">
    <location>
        <begin position="1"/>
        <end position="20"/>
    </location>
</feature>
<protein>
    <recommendedName>
        <fullName evidence="2">M23ase beta-sheet core domain-containing protein</fullName>
    </recommendedName>
</protein>
<gene>
    <name evidence="3" type="ORF">Ataiwa_32020</name>
</gene>
<keyword evidence="4" id="KW-1185">Reference proteome</keyword>
<dbReference type="RefSeq" id="WP_338229751.1">
    <property type="nucleotide sequence ID" value="NZ_BTPE01000012.1"/>
</dbReference>
<organism evidence="3 4">
    <name type="scientific">Algoriphagus taiwanensis</name>
    <dbReference type="NCBI Taxonomy" id="1445656"/>
    <lineage>
        <taxon>Bacteria</taxon>
        <taxon>Pseudomonadati</taxon>
        <taxon>Bacteroidota</taxon>
        <taxon>Cytophagia</taxon>
        <taxon>Cytophagales</taxon>
        <taxon>Cyclobacteriaceae</taxon>
        <taxon>Algoriphagus</taxon>
    </lineage>
</organism>
<dbReference type="InterPro" id="IPR016047">
    <property type="entry name" value="M23ase_b-sheet_dom"/>
</dbReference>
<name>A0ABQ6Q411_9BACT</name>
<dbReference type="Proteomes" id="UP001307705">
    <property type="component" value="Unassembled WGS sequence"/>
</dbReference>
<evidence type="ECO:0000313" key="3">
    <source>
        <dbReference type="EMBL" id="GMQ34929.1"/>
    </source>
</evidence>
<dbReference type="Pfam" id="PF01551">
    <property type="entry name" value="Peptidase_M23"/>
    <property type="match status" value="1"/>
</dbReference>
<proteinExistence type="predicted"/>
<dbReference type="CDD" id="cd12797">
    <property type="entry name" value="M23_peptidase"/>
    <property type="match status" value="1"/>
</dbReference>
<feature type="chain" id="PRO_5047365734" description="M23ase beta-sheet core domain-containing protein" evidence="1">
    <location>
        <begin position="21"/>
        <end position="299"/>
    </location>
</feature>
<feature type="domain" description="M23ase beta-sheet core" evidence="2">
    <location>
        <begin position="145"/>
        <end position="236"/>
    </location>
</feature>